<name>A0A7G9UKX7_MALFL</name>
<dbReference type="PANTHER" id="PTHR23349:SF108">
    <property type="entry name" value="BHLH DOMAIN-CONTAINING PROTEIN"/>
    <property type="match status" value="1"/>
</dbReference>
<protein>
    <submittedName>
        <fullName evidence="4">Achaete-scute C transcription factor</fullName>
    </submittedName>
</protein>
<sequence>MVSSSTDPTRAGYGASSCMYSSPASGNGSGYPFSPDCQYYANLHGAPISMTEPTTLIGGSTVTTGGAKSSTGKQGVKRTSSYKHIPHREKPPHLVQRRNARERRRVQAVNTAFSRLRRHIPHENRNKRLSKVKTLKIAMDYIEHLRHMITTYDSKMMTLQTQPPHPSHDSNKHVTSNGAIGDKWHHPQTYVEISPQNSGRDAAYYPGMFGPM</sequence>
<dbReference type="Gene3D" id="4.10.280.10">
    <property type="entry name" value="Helix-loop-helix DNA-binding domain"/>
    <property type="match status" value="1"/>
</dbReference>
<keyword evidence="1" id="KW-0238">DNA-binding</keyword>
<dbReference type="PROSITE" id="PS50888">
    <property type="entry name" value="BHLH"/>
    <property type="match status" value="1"/>
</dbReference>
<evidence type="ECO:0000259" key="3">
    <source>
        <dbReference type="PROSITE" id="PS50888"/>
    </source>
</evidence>
<dbReference type="InterPro" id="IPR036638">
    <property type="entry name" value="HLH_DNA-bd_sf"/>
</dbReference>
<dbReference type="GO" id="GO:0046983">
    <property type="term" value="F:protein dimerization activity"/>
    <property type="evidence" value="ECO:0007669"/>
    <property type="project" value="InterPro"/>
</dbReference>
<dbReference type="SMART" id="SM00353">
    <property type="entry name" value="HLH"/>
    <property type="match status" value="1"/>
</dbReference>
<dbReference type="InterPro" id="IPR011598">
    <property type="entry name" value="bHLH_dom"/>
</dbReference>
<accession>A0A7G9UKX7</accession>
<feature type="region of interest" description="Disordered" evidence="2">
    <location>
        <begin position="61"/>
        <end position="87"/>
    </location>
</feature>
<feature type="domain" description="BHLH" evidence="3">
    <location>
        <begin position="93"/>
        <end position="145"/>
    </location>
</feature>
<dbReference type="GO" id="GO:0032502">
    <property type="term" value="P:developmental process"/>
    <property type="evidence" value="ECO:0007669"/>
    <property type="project" value="TreeGrafter"/>
</dbReference>
<dbReference type="PANTHER" id="PTHR23349">
    <property type="entry name" value="BASIC HELIX-LOOP-HELIX TRANSCRIPTION FACTOR, TWIST"/>
    <property type="match status" value="1"/>
</dbReference>
<feature type="compositionally biased region" description="Polar residues" evidence="2">
    <location>
        <begin position="61"/>
        <end position="79"/>
    </location>
</feature>
<dbReference type="InterPro" id="IPR050283">
    <property type="entry name" value="E-box_TF_Regulators"/>
</dbReference>
<dbReference type="SUPFAM" id="SSF47459">
    <property type="entry name" value="HLH, helix-loop-helix DNA-binding domain"/>
    <property type="match status" value="1"/>
</dbReference>
<dbReference type="GO" id="GO:0000981">
    <property type="term" value="F:DNA-binding transcription factor activity, RNA polymerase II-specific"/>
    <property type="evidence" value="ECO:0007669"/>
    <property type="project" value="TreeGrafter"/>
</dbReference>
<gene>
    <name evidence="4" type="primary">ASCc</name>
</gene>
<dbReference type="EMBL" id="MT901647">
    <property type="protein sequence ID" value="QNN94678.1"/>
    <property type="molecule type" value="mRNA"/>
</dbReference>
<dbReference type="CDD" id="cd11418">
    <property type="entry name" value="bHLH_TS_ASCL"/>
    <property type="match status" value="1"/>
</dbReference>
<evidence type="ECO:0000256" key="2">
    <source>
        <dbReference type="SAM" id="MobiDB-lite"/>
    </source>
</evidence>
<reference evidence="4" key="1">
    <citation type="submission" date="2020-08" db="EMBL/GenBank/DDBJ databases">
        <title>The development of early pioneer neurons in the annelid Malacoceros fuliginosus.</title>
        <authorList>
            <person name="Kumar S."/>
            <person name="Tumu S."/>
            <person name="Helm C."/>
            <person name="Hausen H."/>
        </authorList>
    </citation>
    <scope>NUCLEOTIDE SEQUENCE</scope>
</reference>
<dbReference type="Pfam" id="PF00010">
    <property type="entry name" value="HLH"/>
    <property type="match status" value="1"/>
</dbReference>
<dbReference type="AlphaFoldDB" id="A0A7G9UKX7"/>
<dbReference type="GO" id="GO:0000977">
    <property type="term" value="F:RNA polymerase II transcription regulatory region sequence-specific DNA binding"/>
    <property type="evidence" value="ECO:0007669"/>
    <property type="project" value="TreeGrafter"/>
</dbReference>
<organism evidence="4">
    <name type="scientific">Malacoceros fuliginosus</name>
    <name type="common">Polychaete tubeworm</name>
    <name type="synonym">Scolelepis fuliginosa</name>
    <dbReference type="NCBI Taxonomy" id="271776"/>
    <lineage>
        <taxon>Eukaryota</taxon>
        <taxon>Metazoa</taxon>
        <taxon>Spiralia</taxon>
        <taxon>Lophotrochozoa</taxon>
        <taxon>Annelida</taxon>
        <taxon>Polychaeta</taxon>
        <taxon>Sedentaria</taxon>
        <taxon>Canalipalpata</taxon>
        <taxon>Spionida</taxon>
        <taxon>Spionidae</taxon>
        <taxon>Malacoceros</taxon>
    </lineage>
</organism>
<evidence type="ECO:0000256" key="1">
    <source>
        <dbReference type="ARBA" id="ARBA00023125"/>
    </source>
</evidence>
<evidence type="ECO:0000313" key="4">
    <source>
        <dbReference type="EMBL" id="QNN94678.1"/>
    </source>
</evidence>
<proteinExistence type="evidence at transcript level"/>